<organism evidence="2 3">
    <name type="scientific">Thiobacillus sedimenti</name>
    <dbReference type="NCBI Taxonomy" id="3110231"/>
    <lineage>
        <taxon>Bacteria</taxon>
        <taxon>Pseudomonadati</taxon>
        <taxon>Pseudomonadota</taxon>
        <taxon>Betaproteobacteria</taxon>
        <taxon>Nitrosomonadales</taxon>
        <taxon>Thiobacillaceae</taxon>
        <taxon>Thiobacillus</taxon>
    </lineage>
</organism>
<evidence type="ECO:0000313" key="3">
    <source>
        <dbReference type="Proteomes" id="UP001334732"/>
    </source>
</evidence>
<keyword evidence="3" id="KW-1185">Reference proteome</keyword>
<accession>A0ABZ1CGN8</accession>
<dbReference type="PANTHER" id="PTHR37691:SF1">
    <property type="entry name" value="BLR3518 PROTEIN"/>
    <property type="match status" value="1"/>
</dbReference>
<evidence type="ECO:0000313" key="2">
    <source>
        <dbReference type="EMBL" id="WRS38359.1"/>
    </source>
</evidence>
<keyword evidence="1" id="KW-0732">Signal</keyword>
<dbReference type="EMBL" id="CP141769">
    <property type="protein sequence ID" value="WRS38359.1"/>
    <property type="molecule type" value="Genomic_DNA"/>
</dbReference>
<dbReference type="InterPro" id="IPR027396">
    <property type="entry name" value="DsrEFH-like"/>
</dbReference>
<feature type="chain" id="PRO_5045073313" description="Sulfur reduction protein DsrE" evidence="1">
    <location>
        <begin position="27"/>
        <end position="148"/>
    </location>
</feature>
<dbReference type="Proteomes" id="UP001334732">
    <property type="component" value="Chromosome"/>
</dbReference>
<dbReference type="SUPFAM" id="SSF75169">
    <property type="entry name" value="DsrEFH-like"/>
    <property type="match status" value="1"/>
</dbReference>
<name>A0ABZ1CGN8_9PROT</name>
<dbReference type="PANTHER" id="PTHR37691">
    <property type="entry name" value="BLR3518 PROTEIN"/>
    <property type="match status" value="1"/>
</dbReference>
<dbReference type="Gene3D" id="3.40.1260.10">
    <property type="entry name" value="DsrEFH-like"/>
    <property type="match status" value="1"/>
</dbReference>
<reference evidence="2 3" key="1">
    <citation type="submission" date="2023-12" db="EMBL/GenBank/DDBJ databases">
        <title>Thiobacillus sedimentum sp. nov., a chemolithoautotrophic sulfur-oxidizing bacterium isolated from freshwater sediment.</title>
        <authorList>
            <person name="Luo J."/>
            <person name="Dai C."/>
        </authorList>
    </citation>
    <scope>NUCLEOTIDE SEQUENCE [LARGE SCALE GENOMIC DNA]</scope>
    <source>
        <strain evidence="2 3">SCUT-2</strain>
    </source>
</reference>
<evidence type="ECO:0000256" key="1">
    <source>
        <dbReference type="SAM" id="SignalP"/>
    </source>
</evidence>
<gene>
    <name evidence="2" type="ORF">VA613_10115</name>
</gene>
<sequence length="148" mass="15955">MLKLVRTFFLTLASLLLVTATSPALAADASMADYKYVLHISDMDPSKQDLILNNARNLLDAYPPGDVDVEIVAYGPGLRLLFADNVNAKRVESLAMSGVRFSACGNTLKGMTQQLGYAPKLNPAAKVVPGGIVRIGELVKQGYIYVRP</sequence>
<dbReference type="RefSeq" id="WP_324778890.1">
    <property type="nucleotide sequence ID" value="NZ_CP141769.1"/>
</dbReference>
<evidence type="ECO:0008006" key="4">
    <source>
        <dbReference type="Google" id="ProtNLM"/>
    </source>
</evidence>
<feature type="signal peptide" evidence="1">
    <location>
        <begin position="1"/>
        <end position="26"/>
    </location>
</feature>
<protein>
    <recommendedName>
        <fullName evidence="4">Sulfur reduction protein DsrE</fullName>
    </recommendedName>
</protein>
<proteinExistence type="predicted"/>